<dbReference type="EMBL" id="BT065508">
    <property type="protein sequence ID" value="ACN31384.1"/>
    <property type="molecule type" value="mRNA"/>
</dbReference>
<sequence>MAMTRPIRILYNKIITPILYDPIMNDTTSNNNIDLCWKREDFR</sequence>
<organism evidence="1">
    <name type="scientific">Zea mays</name>
    <name type="common">Maize</name>
    <dbReference type="NCBI Taxonomy" id="4577"/>
    <lineage>
        <taxon>Eukaryota</taxon>
        <taxon>Viridiplantae</taxon>
        <taxon>Streptophyta</taxon>
        <taxon>Embryophyta</taxon>
        <taxon>Tracheophyta</taxon>
        <taxon>Spermatophyta</taxon>
        <taxon>Magnoliopsida</taxon>
        <taxon>Liliopsida</taxon>
        <taxon>Poales</taxon>
        <taxon>Poaceae</taxon>
        <taxon>PACMAD clade</taxon>
        <taxon>Panicoideae</taxon>
        <taxon>Andropogonodae</taxon>
        <taxon>Andropogoneae</taxon>
        <taxon>Tripsacinae</taxon>
        <taxon>Zea</taxon>
    </lineage>
</organism>
<proteinExistence type="evidence at transcript level"/>
<reference evidence="1" key="2">
    <citation type="submission" date="2012-06" db="EMBL/GenBank/DDBJ databases">
        <authorList>
            <person name="Yu Y."/>
            <person name="Currie J."/>
            <person name="Lomeli R."/>
            <person name="Angelova A."/>
            <person name="Collura K."/>
            <person name="Wissotski M."/>
            <person name="Campos D."/>
            <person name="Kudrna D."/>
            <person name="Golser W."/>
            <person name="Ashely E."/>
            <person name="Descour A."/>
            <person name="Fernandes J."/>
            <person name="Soderlund C."/>
            <person name="Walbot V."/>
        </authorList>
    </citation>
    <scope>NUCLEOTIDE SEQUENCE</scope>
    <source>
        <strain evidence="1">B73</strain>
    </source>
</reference>
<reference evidence="1" key="1">
    <citation type="journal article" date="2009" name="PLoS Genet.">
        <title>Sequencing, mapping, and analysis of 27,455 maize full-length cDNAs.</title>
        <authorList>
            <person name="Soderlund C."/>
            <person name="Descour A."/>
            <person name="Kudrna D."/>
            <person name="Bomhoff M."/>
            <person name="Boyd L."/>
            <person name="Currie J."/>
            <person name="Angelova A."/>
            <person name="Collura K."/>
            <person name="Wissotski M."/>
            <person name="Ashley E."/>
            <person name="Morrow D."/>
            <person name="Fernandes J."/>
            <person name="Walbot V."/>
            <person name="Yu Y."/>
        </authorList>
    </citation>
    <scope>NUCLEOTIDE SEQUENCE</scope>
    <source>
        <strain evidence="1">B73</strain>
    </source>
</reference>
<evidence type="ECO:0000313" key="1">
    <source>
        <dbReference type="EMBL" id="ACN31384.1"/>
    </source>
</evidence>
<protein>
    <submittedName>
        <fullName evidence="1">Uncharacterized protein</fullName>
    </submittedName>
</protein>
<name>C0PB39_MAIZE</name>
<accession>C0PB39</accession>
<dbReference type="AlphaFoldDB" id="C0PB39"/>